<dbReference type="GO" id="GO:0003824">
    <property type="term" value="F:catalytic activity"/>
    <property type="evidence" value="ECO:0007669"/>
    <property type="project" value="InterPro"/>
</dbReference>
<dbReference type="InterPro" id="IPR006638">
    <property type="entry name" value="Elp3/MiaA/NifB-like_rSAM"/>
</dbReference>
<dbReference type="InterPro" id="IPR034505">
    <property type="entry name" value="Coproporphyrinogen-III_oxidase"/>
</dbReference>
<dbReference type="InterPro" id="IPR058240">
    <property type="entry name" value="rSAM_sf"/>
</dbReference>
<evidence type="ECO:0000256" key="1">
    <source>
        <dbReference type="ARBA" id="ARBA00001966"/>
    </source>
</evidence>
<keyword evidence="4" id="KW-0408">Iron</keyword>
<dbReference type="InterPro" id="IPR007197">
    <property type="entry name" value="rSAM"/>
</dbReference>
<dbReference type="SFLD" id="SFLDG01065">
    <property type="entry name" value="anaerobic_coproporphyrinogen-I"/>
    <property type="match status" value="1"/>
</dbReference>
<dbReference type="PANTHER" id="PTHR13932">
    <property type="entry name" value="COPROPORPHYRINIGEN III OXIDASE"/>
    <property type="match status" value="1"/>
</dbReference>
<sequence length="407" mass="46875">MFETRQKGHAGPTRPKKIKMATNAEVEKFLTEELPAQKDGVIYIHVPFCDNICSFCSMNRTKLEDELDSYTQYLLGEIEKYGKFPYLQAKNIRSVYFGGGTPTILKEKHLEPVITALRSNFNISDDCEFSLETTLHNLNLSKVRLLESLGVNRFSIGVQTFSDKGRKLLNRVHDKKSAIEHLKMIKQNFSGMVCTDIIFNYPDQTIDEVLEDARLVDELNIDSTSFYSLQLFEKSELAKTVSQDYYDVNYEHKLHNAFFEKLLGTGNYEVLEHTKFNRIGRDRYQYIRLSHQGADILPLGRGSGGKLGYYDIYNAKEKMRMINKVDDKQRAEGRLKSLFMYPKIDLAQVKSFVSDETFSALTEFFKKCESKGYMHIENGFLNYTTDGVFWGMSIGTEVANISQKDFE</sequence>
<dbReference type="InterPro" id="IPR013785">
    <property type="entry name" value="Aldolase_TIM"/>
</dbReference>
<dbReference type="RefSeq" id="WP_185897674.1">
    <property type="nucleotide sequence ID" value="NZ_JACLZK010000001.1"/>
</dbReference>
<evidence type="ECO:0000259" key="6">
    <source>
        <dbReference type="PROSITE" id="PS51918"/>
    </source>
</evidence>
<keyword evidence="2" id="KW-0949">S-adenosyl-L-methionine</keyword>
<keyword evidence="5" id="KW-0411">Iron-sulfur</keyword>
<gene>
    <name evidence="7" type="ORF">H7R39_01575</name>
</gene>
<dbReference type="GO" id="GO:0006779">
    <property type="term" value="P:porphyrin-containing compound biosynthetic process"/>
    <property type="evidence" value="ECO:0007669"/>
    <property type="project" value="TreeGrafter"/>
</dbReference>
<keyword evidence="8" id="KW-1185">Reference proteome</keyword>
<proteinExistence type="predicted"/>
<evidence type="ECO:0000256" key="2">
    <source>
        <dbReference type="ARBA" id="ARBA00022691"/>
    </source>
</evidence>
<evidence type="ECO:0000256" key="3">
    <source>
        <dbReference type="ARBA" id="ARBA00022723"/>
    </source>
</evidence>
<dbReference type="SFLD" id="SFLDS00029">
    <property type="entry name" value="Radical_SAM"/>
    <property type="match status" value="1"/>
</dbReference>
<dbReference type="AlphaFoldDB" id="A0A842J5A6"/>
<dbReference type="Pfam" id="PF04055">
    <property type="entry name" value="Radical_SAM"/>
    <property type="match status" value="1"/>
</dbReference>
<dbReference type="SUPFAM" id="SSF102114">
    <property type="entry name" value="Radical SAM enzymes"/>
    <property type="match status" value="1"/>
</dbReference>
<name>A0A842J5A6_9BACT</name>
<dbReference type="SMART" id="SM00729">
    <property type="entry name" value="Elp3"/>
    <property type="match status" value="1"/>
</dbReference>
<accession>A0A842J5A6</accession>
<dbReference type="Gene3D" id="3.20.20.70">
    <property type="entry name" value="Aldolase class I"/>
    <property type="match status" value="1"/>
</dbReference>
<organism evidence="7 8">
    <name type="scientific">Campylobacter massiliensis</name>
    <dbReference type="NCBI Taxonomy" id="2762557"/>
    <lineage>
        <taxon>Bacteria</taxon>
        <taxon>Pseudomonadati</taxon>
        <taxon>Campylobacterota</taxon>
        <taxon>Epsilonproteobacteria</taxon>
        <taxon>Campylobacterales</taxon>
        <taxon>Campylobacteraceae</taxon>
        <taxon>Campylobacter</taxon>
    </lineage>
</organism>
<dbReference type="GO" id="GO:0051539">
    <property type="term" value="F:4 iron, 4 sulfur cluster binding"/>
    <property type="evidence" value="ECO:0007669"/>
    <property type="project" value="TreeGrafter"/>
</dbReference>
<comment type="cofactor">
    <cofactor evidence="1">
        <name>[4Fe-4S] cluster</name>
        <dbReference type="ChEBI" id="CHEBI:49883"/>
    </cofactor>
</comment>
<dbReference type="PROSITE" id="PS51918">
    <property type="entry name" value="RADICAL_SAM"/>
    <property type="match status" value="1"/>
</dbReference>
<evidence type="ECO:0000256" key="5">
    <source>
        <dbReference type="ARBA" id="ARBA00023014"/>
    </source>
</evidence>
<evidence type="ECO:0000313" key="8">
    <source>
        <dbReference type="Proteomes" id="UP000552683"/>
    </source>
</evidence>
<dbReference type="SFLD" id="SFLDG01082">
    <property type="entry name" value="B12-binding_domain_containing"/>
    <property type="match status" value="1"/>
</dbReference>
<dbReference type="CDD" id="cd01335">
    <property type="entry name" value="Radical_SAM"/>
    <property type="match status" value="1"/>
</dbReference>
<evidence type="ECO:0000313" key="7">
    <source>
        <dbReference type="EMBL" id="MBC2881980.1"/>
    </source>
</evidence>
<comment type="caution">
    <text evidence="7">The sequence shown here is derived from an EMBL/GenBank/DDBJ whole genome shotgun (WGS) entry which is preliminary data.</text>
</comment>
<dbReference type="EMBL" id="JACLZK010000001">
    <property type="protein sequence ID" value="MBC2881980.1"/>
    <property type="molecule type" value="Genomic_DNA"/>
</dbReference>
<dbReference type="GO" id="GO:0005737">
    <property type="term" value="C:cytoplasm"/>
    <property type="evidence" value="ECO:0007669"/>
    <property type="project" value="TreeGrafter"/>
</dbReference>
<evidence type="ECO:0000256" key="4">
    <source>
        <dbReference type="ARBA" id="ARBA00023004"/>
    </source>
</evidence>
<reference evidence="7 8" key="1">
    <citation type="submission" date="2020-08" db="EMBL/GenBank/DDBJ databases">
        <title>Complete genome and description of Campylobacter massiliensis Marseille-Q3452 sp. nov.</title>
        <authorList>
            <person name="Antezack A."/>
        </authorList>
    </citation>
    <scope>NUCLEOTIDE SEQUENCE [LARGE SCALE GENOMIC DNA]</scope>
    <source>
        <strain evidence="7 8">Marseille-Q3452</strain>
    </source>
</reference>
<protein>
    <submittedName>
        <fullName evidence="7">Radical SAM protein</fullName>
    </submittedName>
</protein>
<dbReference type="Proteomes" id="UP000552683">
    <property type="component" value="Unassembled WGS sequence"/>
</dbReference>
<dbReference type="GO" id="GO:0046872">
    <property type="term" value="F:metal ion binding"/>
    <property type="evidence" value="ECO:0007669"/>
    <property type="project" value="UniProtKB-KW"/>
</dbReference>
<feature type="domain" description="Radical SAM core" evidence="6">
    <location>
        <begin position="34"/>
        <end position="272"/>
    </location>
</feature>
<keyword evidence="3" id="KW-0479">Metal-binding</keyword>
<dbReference type="PANTHER" id="PTHR13932:SF5">
    <property type="entry name" value="RADICAL S-ADENOSYL METHIONINE DOMAIN-CONTAINING PROTEIN 1, MITOCHONDRIAL"/>
    <property type="match status" value="1"/>
</dbReference>